<feature type="compositionally biased region" description="Low complexity" evidence="1">
    <location>
        <begin position="10"/>
        <end position="21"/>
    </location>
</feature>
<organism evidence="2 3">
    <name type="scientific">Dipteronia dyeriana</name>
    <dbReference type="NCBI Taxonomy" id="168575"/>
    <lineage>
        <taxon>Eukaryota</taxon>
        <taxon>Viridiplantae</taxon>
        <taxon>Streptophyta</taxon>
        <taxon>Embryophyta</taxon>
        <taxon>Tracheophyta</taxon>
        <taxon>Spermatophyta</taxon>
        <taxon>Magnoliopsida</taxon>
        <taxon>eudicotyledons</taxon>
        <taxon>Gunneridae</taxon>
        <taxon>Pentapetalae</taxon>
        <taxon>rosids</taxon>
        <taxon>malvids</taxon>
        <taxon>Sapindales</taxon>
        <taxon>Sapindaceae</taxon>
        <taxon>Hippocastanoideae</taxon>
        <taxon>Acereae</taxon>
        <taxon>Dipteronia</taxon>
    </lineage>
</organism>
<feature type="region of interest" description="Disordered" evidence="1">
    <location>
        <begin position="1"/>
        <end position="22"/>
    </location>
</feature>
<evidence type="ECO:0000313" key="2">
    <source>
        <dbReference type="EMBL" id="KAK2658226.1"/>
    </source>
</evidence>
<proteinExistence type="predicted"/>
<keyword evidence="3" id="KW-1185">Reference proteome</keyword>
<reference evidence="2" key="1">
    <citation type="journal article" date="2023" name="Plant J.">
        <title>Genome sequences and population genomics provide insights into the demographic history, inbreeding, and mutation load of two 'living fossil' tree species of Dipteronia.</title>
        <authorList>
            <person name="Feng Y."/>
            <person name="Comes H.P."/>
            <person name="Chen J."/>
            <person name="Zhu S."/>
            <person name="Lu R."/>
            <person name="Zhang X."/>
            <person name="Li P."/>
            <person name="Qiu J."/>
            <person name="Olsen K.M."/>
            <person name="Qiu Y."/>
        </authorList>
    </citation>
    <scope>NUCLEOTIDE SEQUENCE</scope>
    <source>
        <strain evidence="2">KIB01</strain>
    </source>
</reference>
<protein>
    <submittedName>
        <fullName evidence="2">Uncharacterized protein</fullName>
    </submittedName>
</protein>
<dbReference type="AlphaFoldDB" id="A0AAE0CP22"/>
<accession>A0AAE0CP22</accession>
<dbReference type="EMBL" id="JANJYI010000002">
    <property type="protein sequence ID" value="KAK2658226.1"/>
    <property type="molecule type" value="Genomic_DNA"/>
</dbReference>
<comment type="caution">
    <text evidence="2">The sequence shown here is derived from an EMBL/GenBank/DDBJ whole genome shotgun (WGS) entry which is preliminary data.</text>
</comment>
<evidence type="ECO:0000256" key="1">
    <source>
        <dbReference type="SAM" id="MobiDB-lite"/>
    </source>
</evidence>
<gene>
    <name evidence="2" type="ORF">Ddye_004759</name>
</gene>
<evidence type="ECO:0000313" key="3">
    <source>
        <dbReference type="Proteomes" id="UP001280121"/>
    </source>
</evidence>
<sequence>MIIWTSLTPSSGSRSNNESNSLFKKPKQTVPLHLYYNTPSRQMKLGETDDVKKELKDQVCKSFAKWMYDAGISFNAVNYPSFNTFCQVVGQYGPYVKPSTYHEVRFPLKKEVELTLDAMKEHKNEWKTYGC</sequence>
<name>A0AAE0CP22_9ROSI</name>
<dbReference type="Proteomes" id="UP001280121">
    <property type="component" value="Unassembled WGS sequence"/>
</dbReference>